<gene>
    <name evidence="2" type="ORF">EJC49_09130</name>
</gene>
<organism evidence="2 3">
    <name type="scientific">Aquibium carbonis</name>
    <dbReference type="NCBI Taxonomy" id="2495581"/>
    <lineage>
        <taxon>Bacteria</taxon>
        <taxon>Pseudomonadati</taxon>
        <taxon>Pseudomonadota</taxon>
        <taxon>Alphaproteobacteria</taxon>
        <taxon>Hyphomicrobiales</taxon>
        <taxon>Phyllobacteriaceae</taxon>
        <taxon>Aquibium</taxon>
    </lineage>
</organism>
<dbReference type="Proteomes" id="UP000278398">
    <property type="component" value="Unassembled WGS sequence"/>
</dbReference>
<proteinExistence type="predicted"/>
<sequence length="63" mass="7161">MTLFIKTTFLSPLCNLTAGLRRTWLKVPAAIFLVMTAGAILLLFAPDFLFALFRLLLTIARWF</sequence>
<evidence type="ECO:0000313" key="3">
    <source>
        <dbReference type="Proteomes" id="UP000278398"/>
    </source>
</evidence>
<dbReference type="EMBL" id="RWKW01000032">
    <property type="protein sequence ID" value="RST86724.1"/>
    <property type="molecule type" value="Genomic_DNA"/>
</dbReference>
<keyword evidence="1" id="KW-0472">Membrane</keyword>
<keyword evidence="1" id="KW-1133">Transmembrane helix</keyword>
<name>A0A429YZ92_9HYPH</name>
<evidence type="ECO:0000256" key="1">
    <source>
        <dbReference type="SAM" id="Phobius"/>
    </source>
</evidence>
<comment type="caution">
    <text evidence="2">The sequence shown here is derived from an EMBL/GenBank/DDBJ whole genome shotgun (WGS) entry which is preliminary data.</text>
</comment>
<evidence type="ECO:0000313" key="2">
    <source>
        <dbReference type="EMBL" id="RST86724.1"/>
    </source>
</evidence>
<keyword evidence="3" id="KW-1185">Reference proteome</keyword>
<dbReference type="AlphaFoldDB" id="A0A429YZ92"/>
<protein>
    <submittedName>
        <fullName evidence="2">Uncharacterized protein</fullName>
    </submittedName>
</protein>
<accession>A0A429YZ92</accession>
<reference evidence="2 3" key="1">
    <citation type="submission" date="2018-12" db="EMBL/GenBank/DDBJ databases">
        <title>Mesorhizobium carbonis sp. nov., isolated from coal mine water.</title>
        <authorList>
            <person name="Xin W."/>
            <person name="Xu Z."/>
            <person name="Xiang F."/>
            <person name="Zhang J."/>
            <person name="Xi L."/>
            <person name="Liu J."/>
        </authorList>
    </citation>
    <scope>NUCLEOTIDE SEQUENCE [LARGE SCALE GENOMIC DNA]</scope>
    <source>
        <strain evidence="2 3">B2.3</strain>
    </source>
</reference>
<dbReference type="RefSeq" id="WP_126699494.1">
    <property type="nucleotide sequence ID" value="NZ_RWKW01000032.1"/>
</dbReference>
<feature type="transmembrane region" description="Helical" evidence="1">
    <location>
        <begin position="29"/>
        <end position="57"/>
    </location>
</feature>
<keyword evidence="1" id="KW-0812">Transmembrane</keyword>